<geneLocation type="plasmid" evidence="1">
    <name>pC6.5d</name>
</geneLocation>
<dbReference type="EMBL" id="MK318989">
    <property type="protein sequence ID" value="QCL10631.1"/>
    <property type="molecule type" value="Genomic_DNA"/>
</dbReference>
<organism evidence="1">
    <name type="scientific">Rhizobium rhizogenes</name>
    <name type="common">Agrobacterium rhizogenes</name>
    <dbReference type="NCBI Taxonomy" id="359"/>
    <lineage>
        <taxon>Bacteria</taxon>
        <taxon>Pseudomonadati</taxon>
        <taxon>Pseudomonadota</taxon>
        <taxon>Alphaproteobacteria</taxon>
        <taxon>Hyphomicrobiales</taxon>
        <taxon>Rhizobiaceae</taxon>
        <taxon>Rhizobium/Agrobacterium group</taxon>
        <taxon>Rhizobium</taxon>
    </lineage>
</organism>
<name>A0A7S5DS10_RHIRH</name>
<gene>
    <name evidence="1" type="ORF">pC6.5d_738</name>
</gene>
<reference evidence="1" key="1">
    <citation type="submission" date="2018-12" db="EMBL/GenBank/DDBJ databases">
        <title>Three Rhizobium rhizogenes strains isolated from the same crown gall tumor carry diverse plasmids.</title>
        <authorList>
            <person name="Pulawska J."/>
            <person name="Kuzmanovic N."/>
        </authorList>
    </citation>
    <scope>NUCLEOTIDE SEQUENCE</scope>
    <source>
        <strain evidence="1">C6.5</strain>
        <plasmid evidence="1">pC6.5d</plasmid>
    </source>
</reference>
<accession>A0A7S5DS10</accession>
<proteinExistence type="predicted"/>
<protein>
    <submittedName>
        <fullName evidence="1">Uncharacterized protein</fullName>
    </submittedName>
</protein>
<dbReference type="AlphaFoldDB" id="A0A7S5DS10"/>
<evidence type="ECO:0000313" key="1">
    <source>
        <dbReference type="EMBL" id="QCL10631.1"/>
    </source>
</evidence>
<keyword evidence="1" id="KW-0614">Plasmid</keyword>
<sequence>MLKIAIILPEHCYDIKNARGFHMAIGSQIDVLSLFERFISPRLPLH</sequence>